<dbReference type="RefSeq" id="WP_153068552.1">
    <property type="nucleotide sequence ID" value="NZ_JBFAUK010000041.1"/>
</dbReference>
<dbReference type="InterPro" id="IPR029044">
    <property type="entry name" value="Nucleotide-diphossugar_trans"/>
</dbReference>
<comment type="caution">
    <text evidence="2">The sequence shown here is derived from an EMBL/GenBank/DDBJ whole genome shotgun (WGS) entry which is preliminary data.</text>
</comment>
<dbReference type="EMBL" id="JBFAUK010000041">
    <property type="protein sequence ID" value="MEV5510864.1"/>
    <property type="molecule type" value="Genomic_DNA"/>
</dbReference>
<protein>
    <submittedName>
        <fullName evidence="2">Uncharacterized protein</fullName>
    </submittedName>
</protein>
<evidence type="ECO:0000256" key="1">
    <source>
        <dbReference type="SAM" id="MobiDB-lite"/>
    </source>
</evidence>
<dbReference type="Proteomes" id="UP001552594">
    <property type="component" value="Unassembled WGS sequence"/>
</dbReference>
<keyword evidence="3" id="KW-1185">Reference proteome</keyword>
<evidence type="ECO:0000313" key="2">
    <source>
        <dbReference type="EMBL" id="MEV5510864.1"/>
    </source>
</evidence>
<reference evidence="2 3" key="1">
    <citation type="submission" date="2024-06" db="EMBL/GenBank/DDBJ databases">
        <title>The Natural Products Discovery Center: Release of the First 8490 Sequenced Strains for Exploring Actinobacteria Biosynthetic Diversity.</title>
        <authorList>
            <person name="Kalkreuter E."/>
            <person name="Kautsar S.A."/>
            <person name="Yang D."/>
            <person name="Bader C.D."/>
            <person name="Teijaro C.N."/>
            <person name="Fluegel L."/>
            <person name="Davis C.M."/>
            <person name="Simpson J.R."/>
            <person name="Lauterbach L."/>
            <person name="Steele A.D."/>
            <person name="Gui C."/>
            <person name="Meng S."/>
            <person name="Li G."/>
            <person name="Viehrig K."/>
            <person name="Ye F."/>
            <person name="Su P."/>
            <person name="Kiefer A.F."/>
            <person name="Nichols A."/>
            <person name="Cepeda A.J."/>
            <person name="Yan W."/>
            <person name="Fan B."/>
            <person name="Jiang Y."/>
            <person name="Adhikari A."/>
            <person name="Zheng C.-J."/>
            <person name="Schuster L."/>
            <person name="Cowan T.M."/>
            <person name="Smanski M.J."/>
            <person name="Chevrette M.G."/>
            <person name="De Carvalho L.P.S."/>
            <person name="Shen B."/>
        </authorList>
    </citation>
    <scope>NUCLEOTIDE SEQUENCE [LARGE SCALE GENOMIC DNA]</scope>
    <source>
        <strain evidence="2 3">NPDC052347</strain>
    </source>
</reference>
<gene>
    <name evidence="2" type="ORF">AB0L16_31335</name>
</gene>
<name>A0ABV3K6U7_STRON</name>
<sequence length="137" mass="14037">MDDRPLGVCTPLPVAVLHSLRGIVETVSGCAAGPAAARNAGWRGAEEQWTVFLDEKVLPGPTWPAELAAELAAAGPRTAAVQARLTDREGTAVGPGAAGDGRRPGLPADGPGGGRQVRRTLRPRLLPAGTACRSRSC</sequence>
<dbReference type="SUPFAM" id="SSF53448">
    <property type="entry name" value="Nucleotide-diphospho-sugar transferases"/>
    <property type="match status" value="1"/>
</dbReference>
<accession>A0ABV3K6U7</accession>
<evidence type="ECO:0000313" key="3">
    <source>
        <dbReference type="Proteomes" id="UP001552594"/>
    </source>
</evidence>
<proteinExistence type="predicted"/>
<organism evidence="2 3">
    <name type="scientific">Streptomyces orinoci</name>
    <name type="common">Streptoverticillium orinoci</name>
    <dbReference type="NCBI Taxonomy" id="67339"/>
    <lineage>
        <taxon>Bacteria</taxon>
        <taxon>Bacillati</taxon>
        <taxon>Actinomycetota</taxon>
        <taxon>Actinomycetes</taxon>
        <taxon>Kitasatosporales</taxon>
        <taxon>Streptomycetaceae</taxon>
        <taxon>Streptomyces</taxon>
    </lineage>
</organism>
<feature type="region of interest" description="Disordered" evidence="1">
    <location>
        <begin position="85"/>
        <end position="117"/>
    </location>
</feature>